<name>A0A3P1C7Z3_9BACT</name>
<reference evidence="2 3" key="1">
    <citation type="submission" date="2018-11" db="EMBL/GenBank/DDBJ databases">
        <authorList>
            <person name="Zhou Z."/>
            <person name="Wang G."/>
        </authorList>
    </citation>
    <scope>NUCLEOTIDE SEQUENCE [LARGE SCALE GENOMIC DNA]</scope>
    <source>
        <strain evidence="2 3">KCTC52004</strain>
    </source>
</reference>
<dbReference type="EMBL" id="RQJO01000002">
    <property type="protein sequence ID" value="RRB09379.1"/>
    <property type="molecule type" value="Genomic_DNA"/>
</dbReference>
<evidence type="ECO:0000259" key="1">
    <source>
        <dbReference type="Pfam" id="PF00656"/>
    </source>
</evidence>
<feature type="non-terminal residue" evidence="2">
    <location>
        <position position="309"/>
    </location>
</feature>
<dbReference type="RefSeq" id="WP_148095864.1">
    <property type="nucleotide sequence ID" value="NZ_RQJO01000002.1"/>
</dbReference>
<dbReference type="GO" id="GO:0004197">
    <property type="term" value="F:cysteine-type endopeptidase activity"/>
    <property type="evidence" value="ECO:0007669"/>
    <property type="project" value="InterPro"/>
</dbReference>
<feature type="domain" description="Peptidase C14 caspase" evidence="1">
    <location>
        <begin position="76"/>
        <end position="276"/>
    </location>
</feature>
<dbReference type="Proteomes" id="UP000271925">
    <property type="component" value="Unassembled WGS sequence"/>
</dbReference>
<sequence length="309" mass="34346">MKIKPLICLLIYSLIGMLSYPLRAQTLHFIVFADTDDPNIGSPNRKTYNYLTQDLAPVIAKQAGLALSVSGHIGANFRLANLNRILTALKPEADDVIFFYFAGHGFNNRQNDYPSLIFNTGLDIENNSMSLLNVYRKLQGLNARMTIVIGEASNMDHIARTKSGSQSDMFSPTGLANPVDKKTSILYDTQRIQKLFRATQGGLLVSSCKRGQFSYSNQTGGWMNLAWRNAFQKVINDDKKKDGEPASWTTLINQVVNETKESAREAGTEQEPQFINELASMPTKRFALVLGNSAYQHVSSLESRPVNDA</sequence>
<protein>
    <recommendedName>
        <fullName evidence="1">Peptidase C14 caspase domain-containing protein</fullName>
    </recommendedName>
</protein>
<dbReference type="Pfam" id="PF00656">
    <property type="entry name" value="Peptidase_C14"/>
    <property type="match status" value="1"/>
</dbReference>
<dbReference type="GO" id="GO:0006508">
    <property type="term" value="P:proteolysis"/>
    <property type="evidence" value="ECO:0007669"/>
    <property type="project" value="InterPro"/>
</dbReference>
<comment type="caution">
    <text evidence="2">The sequence shown here is derived from an EMBL/GenBank/DDBJ whole genome shotgun (WGS) entry which is preliminary data.</text>
</comment>
<keyword evidence="3" id="KW-1185">Reference proteome</keyword>
<proteinExistence type="predicted"/>
<dbReference type="OrthoDB" id="976354at2"/>
<dbReference type="AlphaFoldDB" id="A0A3P1C7Z3"/>
<gene>
    <name evidence="2" type="ORF">EHT25_00045</name>
</gene>
<accession>A0A3P1C7Z3</accession>
<evidence type="ECO:0000313" key="3">
    <source>
        <dbReference type="Proteomes" id="UP000271925"/>
    </source>
</evidence>
<dbReference type="InterPro" id="IPR011600">
    <property type="entry name" value="Pept_C14_caspase"/>
</dbReference>
<dbReference type="Gene3D" id="3.40.50.1460">
    <property type="match status" value="1"/>
</dbReference>
<organism evidence="2 3">
    <name type="scientific">Larkinella rosea</name>
    <dbReference type="NCBI Taxonomy" id="2025312"/>
    <lineage>
        <taxon>Bacteria</taxon>
        <taxon>Pseudomonadati</taxon>
        <taxon>Bacteroidota</taxon>
        <taxon>Cytophagia</taxon>
        <taxon>Cytophagales</taxon>
        <taxon>Spirosomataceae</taxon>
        <taxon>Larkinella</taxon>
    </lineage>
</organism>
<evidence type="ECO:0000313" key="2">
    <source>
        <dbReference type="EMBL" id="RRB09379.1"/>
    </source>
</evidence>